<evidence type="ECO:0000256" key="3">
    <source>
        <dbReference type="PROSITE-ProRule" id="PRU00221"/>
    </source>
</evidence>
<dbReference type="PROSITE" id="PS50294">
    <property type="entry name" value="WD_REPEATS_REGION"/>
    <property type="match status" value="1"/>
</dbReference>
<feature type="repeat" description="WD" evidence="3">
    <location>
        <begin position="1390"/>
        <end position="1404"/>
    </location>
</feature>
<keyword evidence="1 3" id="KW-0853">WD repeat</keyword>
<dbReference type="Pfam" id="PF00400">
    <property type="entry name" value="WD40"/>
    <property type="match status" value="4"/>
</dbReference>
<dbReference type="Gene3D" id="2.130.10.10">
    <property type="entry name" value="YVTN repeat-like/Quinoprotein amine dehydrogenase"/>
    <property type="match status" value="3"/>
</dbReference>
<dbReference type="PROSITE" id="PS00678">
    <property type="entry name" value="WD_REPEATS_1"/>
    <property type="match status" value="1"/>
</dbReference>
<feature type="repeat" description="WD" evidence="3">
    <location>
        <begin position="1099"/>
        <end position="1113"/>
    </location>
</feature>
<keyword evidence="2" id="KW-0677">Repeat</keyword>
<feature type="repeat" description="WD" evidence="3">
    <location>
        <begin position="1237"/>
        <end position="1278"/>
    </location>
</feature>
<sequence>MCADRFTQNSPALPLEFFPVTIGRYHHHKSLDTEAEARAIAELLEPFGAEVVLWDTDDIVRGADAVETRLREWAHPTAPRNTFLYWAGHGESDGHSAWLAHAASPHPLDDGMTPQRMVQRLATRQGNVRGRAWAIVVIDACKSARFVELMSAQALSDPHGPRNFLLVSTSEDGTANLGTFRAALSTVLRITFGAVDSIDLRALGDELNRNLHGCPVIPHTVTGRALLERREPALAASLTTSLDLLAEVEAVLSTLTPDERRHFAHKASGAELGEQGWYFEGREEERARILTWLDTARQGMFVVTGAAGSGKSALLGHVLMHTRPQLSRALQGAGHLKPLPPGSPRPKNPFTAVLHLTGATPHDVVARVCEAASLETPPAGLPVSVQSDRLVAQLNRRRGSLTLLVDALDEAHSPLVIAGQILRRLAGIPRVRVMVGTRRSTREGPDLPMPEDQDLIDALGAGADTSVLTVGRDSEAMARYLRNRLHTARATGTLRTTADRVEEAARVLGGLDREFLHARLAAHEIVQAPALLDDLGTLTQDHRQLFARAVDRLTSLSPVNGPLLEALALAQGHGLPLRNGVWARVASVLAGVVVADEDIAALTEAASTYLTLDAEFGQSVYRLSHRTFAEHFTPAAEQDRRHREIAATLIEQAAQETDSSQLNPYLTHYLAAHTAYGGEAAWQRLARSPQVLNRLNATSVVTAVMRAAFGRFDLPPAVAGFVVSHHLLATAEPQQRRGIGELAAARHAGLVVPSAPDHDSAPDPHSAWSVSWARLRQQPLHLPMTDDIGVTRLTAVTGSNGQPLLAGVGKGHLRVWDTETGLPVAPALKIEGWRTSAVFAGRGGRPLFVSTNPAGQAYVLDAVTGEPASRAFTIEQSAWHMAGFADPNGERELVASLQEDVLRVWSIPDGRRVATLPYPVREWTWVLGSEARPLLATCEDMNHIRLWDIHDGRTAGCPEGTSTGWHRVRALPVWALIDPEGRTTVVTSVPDRSGLGLWDCRTDAPRGLKVDPGVSNWPYEVWAEGEGLTRGDRVILPITTSSRAFHVSAGGRPLVTASDHDNRVRVWDLLTGSPTGQSIAHPVGVQALALFTGPGGRPLLATSGSDGRIRIWDPAARTDTSRFDDAGDVRALNVFTGPDGSPHLASGQKGGTVRVWRGTDGTPACPPLTRDTDKAPVRLNPSFDDVLAIKPVYDVRSIATADVGDGGTRVFATTGDGAIWTWNPFESHPTATMMNHYASAVNSLHTLTRADGRHLLVSGGERGLIRVWDISTGEPMGPAMSGHTGRVTALADLTAPGPHGAVTLISGGEDGTVRLWDLASRTPIGPKVTEIGTVRVLTTLTGPDGEPWLVACTSRGEVRIWDAATGTPVTVRRVPDATALASIRVSGRTYLAAGSSDGSVHIWDPLDPQRQLTIPLNIAVTTLTALGADLAVATAQGVVVLSPEWDKLASRGLPERAARDGGVVNALVHVGRWRATHSLLGLLRRSASADARRGR</sequence>
<feature type="repeat" description="WD" evidence="3">
    <location>
        <begin position="1280"/>
        <end position="1326"/>
    </location>
</feature>
<dbReference type="EMBL" id="CP134213">
    <property type="protein sequence ID" value="WND23008.1"/>
    <property type="molecule type" value="Genomic_DNA"/>
</dbReference>
<dbReference type="PROSITE" id="PS50082">
    <property type="entry name" value="WD_REPEATS_2"/>
    <property type="match status" value="4"/>
</dbReference>
<dbReference type="SUPFAM" id="SSF52540">
    <property type="entry name" value="P-loop containing nucleoside triphosphate hydrolases"/>
    <property type="match status" value="1"/>
</dbReference>
<dbReference type="InterPro" id="IPR027417">
    <property type="entry name" value="P-loop_NTPase"/>
</dbReference>
<evidence type="ECO:0000256" key="1">
    <source>
        <dbReference type="ARBA" id="ARBA00022574"/>
    </source>
</evidence>
<dbReference type="InterPro" id="IPR011048">
    <property type="entry name" value="Haem_d1_sf"/>
</dbReference>
<dbReference type="InterPro" id="IPR011047">
    <property type="entry name" value="Quinoprotein_ADH-like_sf"/>
</dbReference>
<dbReference type="Gene3D" id="3.40.50.300">
    <property type="entry name" value="P-loop containing nucleotide triphosphate hydrolases"/>
    <property type="match status" value="1"/>
</dbReference>
<dbReference type="SUPFAM" id="SSF50998">
    <property type="entry name" value="Quinoprotein alcohol dehydrogenase-like"/>
    <property type="match status" value="1"/>
</dbReference>
<organism evidence="4 5">
    <name type="scientific">Streptomyces violaceus</name>
    <name type="common">Streptomyces venezuelae</name>
    <dbReference type="NCBI Taxonomy" id="1936"/>
    <lineage>
        <taxon>Bacteria</taxon>
        <taxon>Bacillati</taxon>
        <taxon>Actinomycetota</taxon>
        <taxon>Actinomycetes</taxon>
        <taxon>Kitasatosporales</taxon>
        <taxon>Streptomycetaceae</taxon>
        <taxon>Streptomyces</taxon>
    </lineage>
</organism>
<dbReference type="PRINTS" id="PR00320">
    <property type="entry name" value="GPROTEINBRPT"/>
</dbReference>
<evidence type="ECO:0000256" key="2">
    <source>
        <dbReference type="ARBA" id="ARBA00022737"/>
    </source>
</evidence>
<name>A0ABY9UJG4_STRVL</name>
<dbReference type="PANTHER" id="PTHR22847:SF637">
    <property type="entry name" value="WD REPEAT DOMAIN 5B"/>
    <property type="match status" value="1"/>
</dbReference>
<dbReference type="PANTHER" id="PTHR22847">
    <property type="entry name" value="WD40 REPEAT PROTEIN"/>
    <property type="match status" value="1"/>
</dbReference>
<evidence type="ECO:0000313" key="4">
    <source>
        <dbReference type="EMBL" id="WND23008.1"/>
    </source>
</evidence>
<dbReference type="InterPro" id="IPR001680">
    <property type="entry name" value="WD40_rpt"/>
</dbReference>
<dbReference type="InterPro" id="IPR020472">
    <property type="entry name" value="WD40_PAC1"/>
</dbReference>
<gene>
    <name evidence="4" type="ORF">RI060_39210</name>
</gene>
<protein>
    <submittedName>
        <fullName evidence="4">Uncharacterized protein</fullName>
    </submittedName>
</protein>
<dbReference type="SUPFAM" id="SSF51004">
    <property type="entry name" value="C-terminal (heme d1) domain of cytochrome cd1-nitrite reductase"/>
    <property type="match status" value="1"/>
</dbReference>
<dbReference type="Proteomes" id="UP001249394">
    <property type="component" value="Chromosome"/>
</dbReference>
<reference evidence="4 5" key="1">
    <citation type="submission" date="2023-09" db="EMBL/GenBank/DDBJ databases">
        <title>The genome sequence of Streptomyces anthocyanicus.</title>
        <authorList>
            <person name="Mo P."/>
        </authorList>
    </citation>
    <scope>NUCLEOTIDE SEQUENCE [LARGE SCALE GENOMIC DNA]</scope>
    <source>
        <strain evidence="4 5">JCM 4387</strain>
    </source>
</reference>
<dbReference type="InterPro" id="IPR019775">
    <property type="entry name" value="WD40_repeat_CS"/>
</dbReference>
<dbReference type="SMART" id="SM00320">
    <property type="entry name" value="WD40"/>
    <property type="match status" value="9"/>
</dbReference>
<evidence type="ECO:0000313" key="5">
    <source>
        <dbReference type="Proteomes" id="UP001249394"/>
    </source>
</evidence>
<dbReference type="InterPro" id="IPR015943">
    <property type="entry name" value="WD40/YVTN_repeat-like_dom_sf"/>
</dbReference>
<proteinExistence type="predicted"/>
<keyword evidence="5" id="KW-1185">Reference proteome</keyword>
<accession>A0ABY9UJG4</accession>